<reference evidence="1 2" key="1">
    <citation type="submission" date="2024-04" db="EMBL/GenBank/DDBJ databases">
        <title>draft genome sequnece of Flavobacterium buctense JCM 30750.</title>
        <authorList>
            <person name="Kim D.-U."/>
        </authorList>
    </citation>
    <scope>NUCLEOTIDE SEQUENCE [LARGE SCALE GENOMIC DNA]</scope>
    <source>
        <strain evidence="1 2">JCM 30750</strain>
    </source>
</reference>
<protein>
    <recommendedName>
        <fullName evidence="3">DUF4178 domain-containing protein</fullName>
    </recommendedName>
</protein>
<dbReference type="EMBL" id="JBBPCB010000002">
    <property type="protein sequence ID" value="MEK8179754.1"/>
    <property type="molecule type" value="Genomic_DNA"/>
</dbReference>
<evidence type="ECO:0000313" key="2">
    <source>
        <dbReference type="Proteomes" id="UP001491349"/>
    </source>
</evidence>
<evidence type="ECO:0000313" key="1">
    <source>
        <dbReference type="EMBL" id="MEK8179754.1"/>
    </source>
</evidence>
<name>A0ABU9DZC5_9FLAO</name>
<organism evidence="1 2">
    <name type="scientific">Flavobacterium buctense</name>
    <dbReference type="NCBI Taxonomy" id="1648146"/>
    <lineage>
        <taxon>Bacteria</taxon>
        <taxon>Pseudomonadati</taxon>
        <taxon>Bacteroidota</taxon>
        <taxon>Flavobacteriia</taxon>
        <taxon>Flavobacteriales</taxon>
        <taxon>Flavobacteriaceae</taxon>
        <taxon>Flavobacterium</taxon>
    </lineage>
</organism>
<comment type="caution">
    <text evidence="1">The sequence shown here is derived from an EMBL/GenBank/DDBJ whole genome shotgun (WGS) entry which is preliminary data.</text>
</comment>
<keyword evidence="2" id="KW-1185">Reference proteome</keyword>
<dbReference type="RefSeq" id="WP_187660230.1">
    <property type="nucleotide sequence ID" value="NZ_JACTAB010000003.1"/>
</dbReference>
<dbReference type="Proteomes" id="UP001491349">
    <property type="component" value="Unassembled WGS sequence"/>
</dbReference>
<accession>A0ABU9DZC5</accession>
<evidence type="ECO:0008006" key="3">
    <source>
        <dbReference type="Google" id="ProtNLM"/>
    </source>
</evidence>
<proteinExistence type="predicted"/>
<gene>
    <name evidence="1" type="ORF">WMW71_05320</name>
</gene>
<sequence>MEPNRNWKKIAEGKYLFLVGEKKIGELELQYSNWKRGAIFNIEGQIYTIEHFGFWKDKFQIADYKGVSVLKGYTDKWFSSQTTLDYQNTKLLLKIRNNPLAEFVITNEDSDLLSYSLETNGGTIVTKIISLPENKEYLLDFLLWYLFQPIAQENAGDHLVFQSLLMSL</sequence>